<dbReference type="EMBL" id="SJPI01000004">
    <property type="protein sequence ID" value="TWT48145.1"/>
    <property type="molecule type" value="Genomic_DNA"/>
</dbReference>
<dbReference type="Gene3D" id="3.20.20.140">
    <property type="entry name" value="Metal-dependent hydrolases"/>
    <property type="match status" value="1"/>
</dbReference>
<dbReference type="Pfam" id="PF19567">
    <property type="entry name" value="CpsB_CapC"/>
    <property type="match status" value="1"/>
</dbReference>
<protein>
    <recommendedName>
        <fullName evidence="3">Amidohydrolase</fullName>
    </recommendedName>
</protein>
<dbReference type="RefSeq" id="WP_146517546.1">
    <property type="nucleotide sequence ID" value="NZ_SJPI01000004.1"/>
</dbReference>
<evidence type="ECO:0000313" key="1">
    <source>
        <dbReference type="EMBL" id="TWT48145.1"/>
    </source>
</evidence>
<reference evidence="1 2" key="1">
    <citation type="submission" date="2019-02" db="EMBL/GenBank/DDBJ databases">
        <title>Deep-cultivation of Planctomycetes and their phenomic and genomic characterization uncovers novel biology.</title>
        <authorList>
            <person name="Wiegand S."/>
            <person name="Jogler M."/>
            <person name="Boedeker C."/>
            <person name="Pinto D."/>
            <person name="Vollmers J."/>
            <person name="Rivas-Marin E."/>
            <person name="Kohn T."/>
            <person name="Peeters S.H."/>
            <person name="Heuer A."/>
            <person name="Rast P."/>
            <person name="Oberbeckmann S."/>
            <person name="Bunk B."/>
            <person name="Jeske O."/>
            <person name="Meyerdierks A."/>
            <person name="Storesund J.E."/>
            <person name="Kallscheuer N."/>
            <person name="Luecker S."/>
            <person name="Lage O.M."/>
            <person name="Pohl T."/>
            <person name="Merkel B.J."/>
            <person name="Hornburger P."/>
            <person name="Mueller R.-W."/>
            <person name="Bruemmer F."/>
            <person name="Labrenz M."/>
            <person name="Spormann A.M."/>
            <person name="Op Den Camp H."/>
            <person name="Overmann J."/>
            <person name="Amann R."/>
            <person name="Jetten M.S.M."/>
            <person name="Mascher T."/>
            <person name="Medema M.H."/>
            <person name="Devos D.P."/>
            <person name="Kaster A.-K."/>
            <person name="Ovreas L."/>
            <person name="Rohde M."/>
            <person name="Galperin M.Y."/>
            <person name="Jogler C."/>
        </authorList>
    </citation>
    <scope>NUCLEOTIDE SEQUENCE [LARGE SCALE GENOMIC DNA]</scope>
    <source>
        <strain evidence="1 2">Pla22</strain>
    </source>
</reference>
<evidence type="ECO:0000313" key="2">
    <source>
        <dbReference type="Proteomes" id="UP000316598"/>
    </source>
</evidence>
<gene>
    <name evidence="1" type="ORF">Pla22_51460</name>
</gene>
<name>A0A5C5WDN7_9BACT</name>
<dbReference type="GO" id="GO:0030145">
    <property type="term" value="F:manganese ion binding"/>
    <property type="evidence" value="ECO:0007669"/>
    <property type="project" value="InterPro"/>
</dbReference>
<dbReference type="InterPro" id="IPR016667">
    <property type="entry name" value="Caps_polysacc_synth_CpsB/CapC"/>
</dbReference>
<sequence length="261" mass="29298">MGLWWNTTALPSEVVEVASSLIVHSHRGGIDWPRTLARATQKHAQGIRAAVVTTNLDHGNTTPRQFDQLRTLLRENQLDIEVELAIELNLRTDLFDRIARASMLAGPLNRRFAFLRVSPTNFMPIAPVVETLKRMGLQTVLISPERCSWLRSQPDEWERFKRAKTRIRISTSSLSYDAADPGCDRFTKKLLRCGQVHCVGFDQSNQSSASDWPEDQMQSASDVGKKLRRLVGPSRARAILTDNAQIFMDGTRSTASVLQSA</sequence>
<comment type="caution">
    <text evidence="1">The sequence shown here is derived from an EMBL/GenBank/DDBJ whole genome shotgun (WGS) entry which is preliminary data.</text>
</comment>
<accession>A0A5C5WDN7</accession>
<keyword evidence="2" id="KW-1185">Reference proteome</keyword>
<evidence type="ECO:0008006" key="3">
    <source>
        <dbReference type="Google" id="ProtNLM"/>
    </source>
</evidence>
<organism evidence="1 2">
    <name type="scientific">Rubripirellula amarantea</name>
    <dbReference type="NCBI Taxonomy" id="2527999"/>
    <lineage>
        <taxon>Bacteria</taxon>
        <taxon>Pseudomonadati</taxon>
        <taxon>Planctomycetota</taxon>
        <taxon>Planctomycetia</taxon>
        <taxon>Pirellulales</taxon>
        <taxon>Pirellulaceae</taxon>
        <taxon>Rubripirellula</taxon>
    </lineage>
</organism>
<dbReference type="Proteomes" id="UP000316598">
    <property type="component" value="Unassembled WGS sequence"/>
</dbReference>
<dbReference type="GO" id="GO:0004725">
    <property type="term" value="F:protein tyrosine phosphatase activity"/>
    <property type="evidence" value="ECO:0007669"/>
    <property type="project" value="InterPro"/>
</dbReference>
<proteinExistence type="predicted"/>
<dbReference type="AlphaFoldDB" id="A0A5C5WDN7"/>